<evidence type="ECO:0000313" key="4">
    <source>
        <dbReference type="Proteomes" id="UP000002730"/>
    </source>
</evidence>
<proteinExistence type="predicted"/>
<keyword evidence="1" id="KW-0812">Transmembrane</keyword>
<dbReference type="InterPro" id="IPR003848">
    <property type="entry name" value="DUF218"/>
</dbReference>
<dbReference type="GO" id="GO:0000270">
    <property type="term" value="P:peptidoglycan metabolic process"/>
    <property type="evidence" value="ECO:0007669"/>
    <property type="project" value="TreeGrafter"/>
</dbReference>
<evidence type="ECO:0000256" key="1">
    <source>
        <dbReference type="SAM" id="Phobius"/>
    </source>
</evidence>
<dbReference type="RefSeq" id="WP_013291951.1">
    <property type="nucleotide sequence ID" value="NC_014393.1"/>
</dbReference>
<organism evidence="3 4">
    <name type="scientific">Clostridium cellulovorans (strain ATCC 35296 / DSM 3052 / OCM 3 / 743B)</name>
    <dbReference type="NCBI Taxonomy" id="573061"/>
    <lineage>
        <taxon>Bacteria</taxon>
        <taxon>Bacillati</taxon>
        <taxon>Bacillota</taxon>
        <taxon>Clostridia</taxon>
        <taxon>Eubacteriales</taxon>
        <taxon>Clostridiaceae</taxon>
        <taxon>Clostridium</taxon>
    </lineage>
</organism>
<dbReference type="eggNOG" id="COG1434">
    <property type="taxonomic scope" value="Bacteria"/>
</dbReference>
<dbReference type="CDD" id="cd06259">
    <property type="entry name" value="YdcF-like"/>
    <property type="match status" value="1"/>
</dbReference>
<dbReference type="Pfam" id="PF02698">
    <property type="entry name" value="DUF218"/>
    <property type="match status" value="1"/>
</dbReference>
<dbReference type="HOGENOM" id="CLU_051474_2_2_9"/>
<accession>D9SKZ2</accession>
<dbReference type="InterPro" id="IPR051599">
    <property type="entry name" value="Cell_Envelope_Assoc"/>
</dbReference>
<dbReference type="Gene3D" id="3.40.50.620">
    <property type="entry name" value="HUPs"/>
    <property type="match status" value="1"/>
</dbReference>
<feature type="transmembrane region" description="Helical" evidence="1">
    <location>
        <begin position="7"/>
        <end position="26"/>
    </location>
</feature>
<feature type="domain" description="DUF218" evidence="2">
    <location>
        <begin position="103"/>
        <end position="238"/>
    </location>
</feature>
<gene>
    <name evidence="3" type="ordered locus">Clocel_3898</name>
</gene>
<reference evidence="3 4" key="1">
    <citation type="submission" date="2010-08" db="EMBL/GenBank/DDBJ databases">
        <title>Complete sequence of Clostridium cellulovorans 743B.</title>
        <authorList>
            <consortium name="US DOE Joint Genome Institute"/>
            <person name="Lucas S."/>
            <person name="Copeland A."/>
            <person name="Lapidus A."/>
            <person name="Cheng J.-F."/>
            <person name="Bruce D."/>
            <person name="Goodwin L."/>
            <person name="Pitluck S."/>
            <person name="Chertkov O."/>
            <person name="Detter J.C."/>
            <person name="Han C."/>
            <person name="Tapia R."/>
            <person name="Land M."/>
            <person name="Hauser L."/>
            <person name="Chang Y.-J."/>
            <person name="Jeffries C."/>
            <person name="Kyrpides N."/>
            <person name="Ivanova N."/>
            <person name="Mikhailova N."/>
            <person name="Hemme C.L."/>
            <person name="Woyke T."/>
        </authorList>
    </citation>
    <scope>NUCLEOTIDE SEQUENCE [LARGE SCALE GENOMIC DNA]</scope>
    <source>
        <strain evidence="4">ATCC 35296 / DSM 3052 / OCM 3 / 743B</strain>
    </source>
</reference>
<dbReference type="OrthoDB" id="9782395at2"/>
<dbReference type="AlphaFoldDB" id="D9SKZ2"/>
<dbReference type="GO" id="GO:0043164">
    <property type="term" value="P:Gram-negative-bacterium-type cell wall biogenesis"/>
    <property type="evidence" value="ECO:0007669"/>
    <property type="project" value="TreeGrafter"/>
</dbReference>
<dbReference type="EMBL" id="CP002160">
    <property type="protein sequence ID" value="ADL53564.1"/>
    <property type="molecule type" value="Genomic_DNA"/>
</dbReference>
<sequence>MDLKKLIVLIIFFIFGGLSISYYIGLISYTPNMSFSRFWLILGIVLIVMGFFYLKFDTKLLSYIPKKFLIIFTSFLIIGFSFFLVTEAFIYKTGSEKDNTPTDYVVVLGAGLIGDRISTSLQLRLDAALEFHSIHPEIPIIVSGGQGPDELLSEARAMKDYLIEKGIDPNLITMEDKSTSTYENFMFSKELISNKCSKTPIKVTVITNNFHQFRANMIAKAQGFEVHGYPGSCHPYSSLNFHVREFPGVIKSFIFDR</sequence>
<feature type="transmembrane region" description="Helical" evidence="1">
    <location>
        <begin position="38"/>
        <end position="56"/>
    </location>
</feature>
<keyword evidence="4" id="KW-1185">Reference proteome</keyword>
<evidence type="ECO:0000313" key="3">
    <source>
        <dbReference type="EMBL" id="ADL53564.1"/>
    </source>
</evidence>
<keyword evidence="1" id="KW-1133">Transmembrane helix</keyword>
<dbReference type="PANTHER" id="PTHR30336:SF4">
    <property type="entry name" value="ENVELOPE BIOGENESIS FACTOR ELYC"/>
    <property type="match status" value="1"/>
</dbReference>
<evidence type="ECO:0000259" key="2">
    <source>
        <dbReference type="Pfam" id="PF02698"/>
    </source>
</evidence>
<dbReference type="Proteomes" id="UP000002730">
    <property type="component" value="Chromosome"/>
</dbReference>
<feature type="transmembrane region" description="Helical" evidence="1">
    <location>
        <begin position="68"/>
        <end position="91"/>
    </location>
</feature>
<dbReference type="PANTHER" id="PTHR30336">
    <property type="entry name" value="INNER MEMBRANE PROTEIN, PROBABLE PERMEASE"/>
    <property type="match status" value="1"/>
</dbReference>
<protein>
    <recommendedName>
        <fullName evidence="2">DUF218 domain-containing protein</fullName>
    </recommendedName>
</protein>
<dbReference type="InterPro" id="IPR014729">
    <property type="entry name" value="Rossmann-like_a/b/a_fold"/>
</dbReference>
<keyword evidence="1" id="KW-0472">Membrane</keyword>
<dbReference type="KEGG" id="ccb:Clocel_3898"/>
<dbReference type="GO" id="GO:0005886">
    <property type="term" value="C:plasma membrane"/>
    <property type="evidence" value="ECO:0007669"/>
    <property type="project" value="TreeGrafter"/>
</dbReference>
<name>D9SKZ2_CLOC7</name>